<dbReference type="EMBL" id="MCFA01000282">
    <property type="protein sequence ID" value="ORX95312.1"/>
    <property type="molecule type" value="Genomic_DNA"/>
</dbReference>
<feature type="non-terminal residue" evidence="1">
    <location>
        <position position="1"/>
    </location>
</feature>
<dbReference type="InterPro" id="IPR036163">
    <property type="entry name" value="HMA_dom_sf"/>
</dbReference>
<evidence type="ECO:0000313" key="2">
    <source>
        <dbReference type="Proteomes" id="UP000193144"/>
    </source>
</evidence>
<feature type="non-terminal residue" evidence="1">
    <location>
        <position position="112"/>
    </location>
</feature>
<evidence type="ECO:0000313" key="1">
    <source>
        <dbReference type="EMBL" id="ORX95312.1"/>
    </source>
</evidence>
<dbReference type="InterPro" id="IPR006121">
    <property type="entry name" value="HMA_dom"/>
</dbReference>
<dbReference type="Proteomes" id="UP000193144">
    <property type="component" value="Unassembled WGS sequence"/>
</dbReference>
<comment type="caution">
    <text evidence="1">The sequence shown here is derived from an EMBL/GenBank/DDBJ whole genome shotgun (WGS) entry which is preliminary data.</text>
</comment>
<organism evidence="1 2">
    <name type="scientific">Clohesyomyces aquaticus</name>
    <dbReference type="NCBI Taxonomy" id="1231657"/>
    <lineage>
        <taxon>Eukaryota</taxon>
        <taxon>Fungi</taxon>
        <taxon>Dikarya</taxon>
        <taxon>Ascomycota</taxon>
        <taxon>Pezizomycotina</taxon>
        <taxon>Dothideomycetes</taxon>
        <taxon>Pleosporomycetidae</taxon>
        <taxon>Pleosporales</taxon>
        <taxon>Lindgomycetaceae</taxon>
        <taxon>Clohesyomyces</taxon>
    </lineage>
</organism>
<gene>
    <name evidence="1" type="ORF">BCR34DRAFT_469179</name>
</gene>
<dbReference type="Gene3D" id="3.30.70.100">
    <property type="match status" value="1"/>
</dbReference>
<accession>A0A1Y1YBI1</accession>
<dbReference type="GO" id="GO:0046872">
    <property type="term" value="F:metal ion binding"/>
    <property type="evidence" value="ECO:0007669"/>
    <property type="project" value="InterPro"/>
</dbReference>
<dbReference type="SUPFAM" id="SSF55008">
    <property type="entry name" value="HMA, heavy metal-associated domain"/>
    <property type="match status" value="1"/>
</dbReference>
<dbReference type="CDD" id="cd00371">
    <property type="entry name" value="HMA"/>
    <property type="match status" value="1"/>
</dbReference>
<sequence>PLSDAVTTTIFISNLHCPSCVSSIQESLTSLDPAPEFLSHSIISHSVVIRQKPSLAATDISEALELAGFEVHSIFQDRSTFDPVEIQNPGEHDSEWQNSLEHAVSRWRHSRG</sequence>
<keyword evidence="2" id="KW-1185">Reference proteome</keyword>
<protein>
    <submittedName>
        <fullName evidence="1">Uncharacterized protein</fullName>
    </submittedName>
</protein>
<dbReference type="AlphaFoldDB" id="A0A1Y1YBI1"/>
<dbReference type="OrthoDB" id="3784695at2759"/>
<name>A0A1Y1YBI1_9PLEO</name>
<proteinExistence type="predicted"/>
<reference evidence="1 2" key="1">
    <citation type="submission" date="2016-07" db="EMBL/GenBank/DDBJ databases">
        <title>Pervasive Adenine N6-methylation of Active Genes in Fungi.</title>
        <authorList>
            <consortium name="DOE Joint Genome Institute"/>
            <person name="Mondo S.J."/>
            <person name="Dannebaum R.O."/>
            <person name="Kuo R.C."/>
            <person name="Labutti K."/>
            <person name="Haridas S."/>
            <person name="Kuo A."/>
            <person name="Salamov A."/>
            <person name="Ahrendt S.R."/>
            <person name="Lipzen A."/>
            <person name="Sullivan W."/>
            <person name="Andreopoulos W.B."/>
            <person name="Clum A."/>
            <person name="Lindquist E."/>
            <person name="Daum C."/>
            <person name="Ramamoorthy G.K."/>
            <person name="Gryganskyi A."/>
            <person name="Culley D."/>
            <person name="Magnuson J.K."/>
            <person name="James T.Y."/>
            <person name="O'Malley M.A."/>
            <person name="Stajich J.E."/>
            <person name="Spatafora J.W."/>
            <person name="Visel A."/>
            <person name="Grigoriev I.V."/>
        </authorList>
    </citation>
    <scope>NUCLEOTIDE SEQUENCE [LARGE SCALE GENOMIC DNA]</scope>
    <source>
        <strain evidence="1 2">CBS 115471</strain>
    </source>
</reference>